<organism evidence="2 3">
    <name type="scientific">Trifolium medium</name>
    <dbReference type="NCBI Taxonomy" id="97028"/>
    <lineage>
        <taxon>Eukaryota</taxon>
        <taxon>Viridiplantae</taxon>
        <taxon>Streptophyta</taxon>
        <taxon>Embryophyta</taxon>
        <taxon>Tracheophyta</taxon>
        <taxon>Spermatophyta</taxon>
        <taxon>Magnoliopsida</taxon>
        <taxon>eudicotyledons</taxon>
        <taxon>Gunneridae</taxon>
        <taxon>Pentapetalae</taxon>
        <taxon>rosids</taxon>
        <taxon>fabids</taxon>
        <taxon>Fabales</taxon>
        <taxon>Fabaceae</taxon>
        <taxon>Papilionoideae</taxon>
        <taxon>50 kb inversion clade</taxon>
        <taxon>NPAAA clade</taxon>
        <taxon>Hologalegina</taxon>
        <taxon>IRL clade</taxon>
        <taxon>Trifolieae</taxon>
        <taxon>Trifolium</taxon>
    </lineage>
</organism>
<dbReference type="AlphaFoldDB" id="A0A392SSF6"/>
<evidence type="ECO:0000313" key="2">
    <source>
        <dbReference type="EMBL" id="MCI51808.1"/>
    </source>
</evidence>
<name>A0A392SSF6_9FABA</name>
<dbReference type="EMBL" id="LXQA010437666">
    <property type="protein sequence ID" value="MCI51808.1"/>
    <property type="molecule type" value="Genomic_DNA"/>
</dbReference>
<comment type="caution">
    <text evidence="2">The sequence shown here is derived from an EMBL/GenBank/DDBJ whole genome shotgun (WGS) entry which is preliminary data.</text>
</comment>
<sequence>MHKLRNFTSPQRVIGVTPTSPAG</sequence>
<dbReference type="Proteomes" id="UP000265520">
    <property type="component" value="Unassembled WGS sequence"/>
</dbReference>
<accession>A0A392SSF6</accession>
<reference evidence="2 3" key="1">
    <citation type="journal article" date="2018" name="Front. Plant Sci.">
        <title>Red Clover (Trifolium pratense) and Zigzag Clover (T. medium) - A Picture of Genomic Similarities and Differences.</title>
        <authorList>
            <person name="Dluhosova J."/>
            <person name="Istvanek J."/>
            <person name="Nedelnik J."/>
            <person name="Repkova J."/>
        </authorList>
    </citation>
    <scope>NUCLEOTIDE SEQUENCE [LARGE SCALE GENOMIC DNA]</scope>
    <source>
        <strain evidence="3">cv. 10/8</strain>
        <tissue evidence="2">Leaf</tissue>
    </source>
</reference>
<feature type="non-terminal residue" evidence="2">
    <location>
        <position position="23"/>
    </location>
</feature>
<proteinExistence type="predicted"/>
<protein>
    <submittedName>
        <fullName evidence="2">Uncharacterized protein</fullName>
    </submittedName>
</protein>
<evidence type="ECO:0000313" key="3">
    <source>
        <dbReference type="Proteomes" id="UP000265520"/>
    </source>
</evidence>
<feature type="region of interest" description="Disordered" evidence="1">
    <location>
        <begin position="1"/>
        <end position="23"/>
    </location>
</feature>
<keyword evidence="3" id="KW-1185">Reference proteome</keyword>
<evidence type="ECO:0000256" key="1">
    <source>
        <dbReference type="SAM" id="MobiDB-lite"/>
    </source>
</evidence>